<feature type="domain" description="4Fe-4S ferredoxin-type" evidence="7">
    <location>
        <begin position="54"/>
        <end position="81"/>
    </location>
</feature>
<keyword evidence="2" id="KW-0004">4Fe-4S</keyword>
<dbReference type="Pfam" id="PF13237">
    <property type="entry name" value="Fer4_10"/>
    <property type="match status" value="1"/>
</dbReference>
<proteinExistence type="predicted"/>
<dbReference type="NCBIfam" id="TIGR02179">
    <property type="entry name" value="PorD_KorD"/>
    <property type="match status" value="1"/>
</dbReference>
<dbReference type="PANTHER" id="PTHR43724:SF1">
    <property type="entry name" value="PYRUVATE SYNTHASE SUBUNIT PORD"/>
    <property type="match status" value="1"/>
</dbReference>
<dbReference type="SUPFAM" id="SSF54862">
    <property type="entry name" value="4Fe-4S ferredoxins"/>
    <property type="match status" value="1"/>
</dbReference>
<gene>
    <name evidence="8" type="ORF">HYY20_12000</name>
</gene>
<dbReference type="InterPro" id="IPR011898">
    <property type="entry name" value="PorD_KorD"/>
</dbReference>
<accession>A0A932CQH3</accession>
<keyword evidence="5" id="KW-0408">Iron</keyword>
<dbReference type="PANTHER" id="PTHR43724">
    <property type="entry name" value="PYRUVATE SYNTHASE SUBUNIT PORD"/>
    <property type="match status" value="1"/>
</dbReference>
<evidence type="ECO:0000256" key="6">
    <source>
        <dbReference type="ARBA" id="ARBA00023014"/>
    </source>
</evidence>
<evidence type="ECO:0000313" key="8">
    <source>
        <dbReference type="EMBL" id="MBI2877593.1"/>
    </source>
</evidence>
<keyword evidence="4" id="KW-0677">Repeat</keyword>
<evidence type="ECO:0000259" key="7">
    <source>
        <dbReference type="PROSITE" id="PS51379"/>
    </source>
</evidence>
<organism evidence="8 9">
    <name type="scientific">Tectimicrobiota bacterium</name>
    <dbReference type="NCBI Taxonomy" id="2528274"/>
    <lineage>
        <taxon>Bacteria</taxon>
        <taxon>Pseudomonadati</taxon>
        <taxon>Nitrospinota/Tectimicrobiota group</taxon>
        <taxon>Candidatus Tectimicrobiota</taxon>
    </lineage>
</organism>
<dbReference type="AlphaFoldDB" id="A0A932CQH3"/>
<evidence type="ECO:0000256" key="5">
    <source>
        <dbReference type="ARBA" id="ARBA00023004"/>
    </source>
</evidence>
<dbReference type="EMBL" id="JACPRF010000368">
    <property type="protein sequence ID" value="MBI2877593.1"/>
    <property type="molecule type" value="Genomic_DNA"/>
</dbReference>
<evidence type="ECO:0000256" key="1">
    <source>
        <dbReference type="ARBA" id="ARBA00001966"/>
    </source>
</evidence>
<sequence>MELSYTSMTRQFATRETGSWRTERPVVEQETCVACHRCVQYCPEGIVRLQEKTVLIDYTFCKGCGICAYECRQKAIAMISE</sequence>
<dbReference type="PROSITE" id="PS51379">
    <property type="entry name" value="4FE4S_FER_2"/>
    <property type="match status" value="2"/>
</dbReference>
<keyword evidence="3" id="KW-0479">Metal-binding</keyword>
<dbReference type="Proteomes" id="UP000769766">
    <property type="component" value="Unassembled WGS sequence"/>
</dbReference>
<evidence type="ECO:0000256" key="4">
    <source>
        <dbReference type="ARBA" id="ARBA00022737"/>
    </source>
</evidence>
<dbReference type="InterPro" id="IPR017900">
    <property type="entry name" value="4Fe4S_Fe_S_CS"/>
</dbReference>
<dbReference type="GO" id="GO:0016625">
    <property type="term" value="F:oxidoreductase activity, acting on the aldehyde or oxo group of donors, iron-sulfur protein as acceptor"/>
    <property type="evidence" value="ECO:0007669"/>
    <property type="project" value="InterPro"/>
</dbReference>
<evidence type="ECO:0000256" key="2">
    <source>
        <dbReference type="ARBA" id="ARBA00022485"/>
    </source>
</evidence>
<evidence type="ECO:0000256" key="3">
    <source>
        <dbReference type="ARBA" id="ARBA00022723"/>
    </source>
</evidence>
<dbReference type="PROSITE" id="PS00198">
    <property type="entry name" value="4FE4S_FER_1"/>
    <property type="match status" value="1"/>
</dbReference>
<evidence type="ECO:0000313" key="9">
    <source>
        <dbReference type="Proteomes" id="UP000769766"/>
    </source>
</evidence>
<reference evidence="8" key="1">
    <citation type="submission" date="2020-07" db="EMBL/GenBank/DDBJ databases">
        <title>Huge and variable diversity of episymbiotic CPR bacteria and DPANN archaea in groundwater ecosystems.</title>
        <authorList>
            <person name="He C.Y."/>
            <person name="Keren R."/>
            <person name="Whittaker M."/>
            <person name="Farag I.F."/>
            <person name="Doudna J."/>
            <person name="Cate J.H.D."/>
            <person name="Banfield J.F."/>
        </authorList>
    </citation>
    <scope>NUCLEOTIDE SEQUENCE</scope>
    <source>
        <strain evidence="8">NC_groundwater_672_Ag_B-0.1um_62_36</strain>
    </source>
</reference>
<keyword evidence="6" id="KW-0411">Iron-sulfur</keyword>
<protein>
    <submittedName>
        <fullName evidence="8">4Fe-4S binding protein</fullName>
    </submittedName>
</protein>
<dbReference type="GO" id="GO:0046872">
    <property type="term" value="F:metal ion binding"/>
    <property type="evidence" value="ECO:0007669"/>
    <property type="project" value="UniProtKB-KW"/>
</dbReference>
<dbReference type="InterPro" id="IPR017896">
    <property type="entry name" value="4Fe4S_Fe-S-bd"/>
</dbReference>
<dbReference type="GO" id="GO:0051539">
    <property type="term" value="F:4 iron, 4 sulfur cluster binding"/>
    <property type="evidence" value="ECO:0007669"/>
    <property type="project" value="UniProtKB-KW"/>
</dbReference>
<feature type="domain" description="4Fe-4S ferredoxin-type" evidence="7">
    <location>
        <begin position="23"/>
        <end position="52"/>
    </location>
</feature>
<comment type="cofactor">
    <cofactor evidence="1">
        <name>[4Fe-4S] cluster</name>
        <dbReference type="ChEBI" id="CHEBI:49883"/>
    </cofactor>
</comment>
<comment type="caution">
    <text evidence="8">The sequence shown here is derived from an EMBL/GenBank/DDBJ whole genome shotgun (WGS) entry which is preliminary data.</text>
</comment>
<dbReference type="Gene3D" id="3.30.70.20">
    <property type="match status" value="1"/>
</dbReference>
<name>A0A932CQH3_UNCTE</name>